<feature type="compositionally biased region" description="Polar residues" evidence="8">
    <location>
        <begin position="87"/>
        <end position="132"/>
    </location>
</feature>
<dbReference type="SMART" id="SM00129">
    <property type="entry name" value="KISc"/>
    <property type="match status" value="1"/>
</dbReference>
<organism evidence="10 11">
    <name type="scientific">Zasmidium cellare</name>
    <name type="common">Wine cellar mold</name>
    <name type="synonym">Racodium cellare</name>
    <dbReference type="NCBI Taxonomy" id="395010"/>
    <lineage>
        <taxon>Eukaryota</taxon>
        <taxon>Fungi</taxon>
        <taxon>Dikarya</taxon>
        <taxon>Ascomycota</taxon>
        <taxon>Pezizomycotina</taxon>
        <taxon>Dothideomycetes</taxon>
        <taxon>Dothideomycetidae</taxon>
        <taxon>Mycosphaerellales</taxon>
        <taxon>Mycosphaerellaceae</taxon>
        <taxon>Zasmidium</taxon>
    </lineage>
</organism>
<dbReference type="InterPro" id="IPR019821">
    <property type="entry name" value="Kinesin_motor_CS"/>
</dbReference>
<keyword evidence="11" id="KW-1185">Reference proteome</keyword>
<keyword evidence="7" id="KW-0175">Coiled coil</keyword>
<evidence type="ECO:0000256" key="5">
    <source>
        <dbReference type="ARBA" id="ARBA00023175"/>
    </source>
</evidence>
<comment type="caution">
    <text evidence="10">The sequence shown here is derived from an EMBL/GenBank/DDBJ whole genome shotgun (WGS) entry which is preliminary data.</text>
</comment>
<evidence type="ECO:0000256" key="2">
    <source>
        <dbReference type="ARBA" id="ARBA00022701"/>
    </source>
</evidence>
<feature type="compositionally biased region" description="Low complexity" evidence="8">
    <location>
        <begin position="223"/>
        <end position="254"/>
    </location>
</feature>
<keyword evidence="2" id="KW-0493">Microtubule</keyword>
<gene>
    <name evidence="10" type="ORF">PRZ48_006641</name>
</gene>
<feature type="coiled-coil region" evidence="7">
    <location>
        <begin position="365"/>
        <end position="470"/>
    </location>
</feature>
<feature type="compositionally biased region" description="Polar residues" evidence="8">
    <location>
        <begin position="255"/>
        <end position="265"/>
    </location>
</feature>
<feature type="compositionally biased region" description="Basic and acidic residues" evidence="8">
    <location>
        <begin position="285"/>
        <end position="295"/>
    </location>
</feature>
<accession>A0ABR0EQW8</accession>
<keyword evidence="5 6" id="KW-0505">Motor protein</keyword>
<protein>
    <recommendedName>
        <fullName evidence="9">Kinesin motor domain-containing protein</fullName>
    </recommendedName>
</protein>
<evidence type="ECO:0000256" key="8">
    <source>
        <dbReference type="SAM" id="MobiDB-lite"/>
    </source>
</evidence>
<dbReference type="Pfam" id="PF00225">
    <property type="entry name" value="Kinesin"/>
    <property type="match status" value="1"/>
</dbReference>
<name>A0ABR0EQW8_ZASCE</name>
<evidence type="ECO:0000256" key="6">
    <source>
        <dbReference type="PROSITE-ProRule" id="PRU00283"/>
    </source>
</evidence>
<evidence type="ECO:0000256" key="7">
    <source>
        <dbReference type="SAM" id="Coils"/>
    </source>
</evidence>
<dbReference type="Pfam" id="PF16796">
    <property type="entry name" value="Microtub_bd"/>
    <property type="match status" value="1"/>
</dbReference>
<dbReference type="Gene3D" id="3.40.850.10">
    <property type="entry name" value="Kinesin motor domain"/>
    <property type="match status" value="1"/>
</dbReference>
<reference evidence="10 11" key="1">
    <citation type="journal article" date="2023" name="G3 (Bethesda)">
        <title>A chromosome-level genome assembly of Zasmidium syzygii isolated from banana leaves.</title>
        <authorList>
            <person name="van Westerhoven A.C."/>
            <person name="Mehrabi R."/>
            <person name="Talebi R."/>
            <person name="Steentjes M.B.F."/>
            <person name="Corcolon B."/>
            <person name="Chong P.A."/>
            <person name="Kema G.H.J."/>
            <person name="Seidl M.F."/>
        </authorList>
    </citation>
    <scope>NUCLEOTIDE SEQUENCE [LARGE SCALE GENOMIC DNA]</scope>
    <source>
        <strain evidence="10 11">P124</strain>
    </source>
</reference>
<dbReference type="Proteomes" id="UP001305779">
    <property type="component" value="Unassembled WGS sequence"/>
</dbReference>
<dbReference type="SUPFAM" id="SSF52540">
    <property type="entry name" value="P-loop containing nucleoside triphosphate hydrolases"/>
    <property type="match status" value="1"/>
</dbReference>
<feature type="domain" description="Kinesin motor" evidence="9">
    <location>
        <begin position="652"/>
        <end position="1034"/>
    </location>
</feature>
<evidence type="ECO:0000256" key="1">
    <source>
        <dbReference type="ARBA" id="ARBA00010899"/>
    </source>
</evidence>
<evidence type="ECO:0000313" key="11">
    <source>
        <dbReference type="Proteomes" id="UP001305779"/>
    </source>
</evidence>
<dbReference type="InterPro" id="IPR001752">
    <property type="entry name" value="Kinesin_motor_dom"/>
</dbReference>
<dbReference type="InterPro" id="IPR031852">
    <property type="entry name" value="Vik1/Cik1_MT-bd"/>
</dbReference>
<sequence length="1042" mass="114763">MERPSSQLENVRPSGLKPPSKLPALAAGRTTLQETTSSDLNTRTAGHGSMMAPPTANGSIKHKINGLPEPNPKRKTLAERAGEPASASKSHIPNKPSLSNLSGFGTRPPSSYRNNSNASTTSTRPPSRQANGLRQHALAKVPSTAQLPQSDDQESEADTSVMGKRKGTPILSFNSPVNGIPLRKTRTQGDLRQKSSRQPNPRAKSQHTGSTSSDCSDDGEVFSQESRNTSASSTSSAPAQQQGQVQPGGPVGASKPSSRNVSLSTAFAGLSITPKPRKNSARHRPSLERIKEEISPSKIPKFSCTPKLRHAHSTQALQTPSPIKQKRSVNGLRTPATSAKRRDLPVFLTKDKLSPVAAYDTKSRLDGLEQQCKMLMNQMQTAADSKSATEDSLSLYKSKVQELTNENRELASQTRTLTSDLDRARNELHTASTDLRQVRRDQERELQDLARKHEREVDDLKAKHEKAQWQWERDREKETDQYEKKLVDARRTWEKQRDDESADLTAEHWEEMDRLRSEHEKERSELEKELEVLRAVGESRATESATEVQLLRDTVAKLESDVESNNSMIKSLRDRLSAYEVKFTTLEQEKNALVSKTHFLEGNQEAQSQEFTTMREKMEQAIAEKEATLETLRKEEAVRRKLNATILELKGNIRVFVRTRPLLNGEDDPAKVDYLDEDSLEGCKEMVVHAPTTQTATGKQRNEKHNYAFDRVFTPGTQNTSVFEECQELIQSVIDGYNVSILSYGQTGSGKTFGMSGPNGIIPSSIRLLLAELQRLKEKGWEYVVEASFVEVYNETLNDLLGDAKSWDDADDLGASVRGKKKEKHEIHHDAVTGKTSVTNLTAVSLWPPPTDDGIWPPAAPVDAKDSNDAAASYTEKAVANLLDTAAKNRRTAATKANERSSRSHSVFMLTLKGSCATTNESTEGVLNLVDLAGSERLKQSGAEGSRMKEAQAINKSLSSLGDVIAALGNKSGNGEAHVPYRNSKLTYLLQSSLGGTTAGKSSRTLMLLHLSPLQAHWQESRSSLLFGSKVHGTHIGTAKKR</sequence>
<evidence type="ECO:0000256" key="3">
    <source>
        <dbReference type="ARBA" id="ARBA00022741"/>
    </source>
</evidence>
<keyword evidence="3 6" id="KW-0547">Nucleotide-binding</keyword>
<evidence type="ECO:0000256" key="4">
    <source>
        <dbReference type="ARBA" id="ARBA00022840"/>
    </source>
</evidence>
<feature type="compositionally biased region" description="Basic residues" evidence="8">
    <location>
        <begin position="275"/>
        <end position="284"/>
    </location>
</feature>
<dbReference type="PANTHER" id="PTHR47972">
    <property type="entry name" value="KINESIN-LIKE PROTEIN KLP-3"/>
    <property type="match status" value="1"/>
</dbReference>
<evidence type="ECO:0000259" key="9">
    <source>
        <dbReference type="PROSITE" id="PS50067"/>
    </source>
</evidence>
<dbReference type="InterPro" id="IPR027417">
    <property type="entry name" value="P-loop_NTPase"/>
</dbReference>
<feature type="compositionally biased region" description="Polar residues" evidence="8">
    <location>
        <begin position="30"/>
        <end position="44"/>
    </location>
</feature>
<dbReference type="PROSITE" id="PS00411">
    <property type="entry name" value="KINESIN_MOTOR_1"/>
    <property type="match status" value="1"/>
</dbReference>
<feature type="region of interest" description="Disordered" evidence="8">
    <location>
        <begin position="1"/>
        <end position="295"/>
    </location>
</feature>
<evidence type="ECO:0000313" key="10">
    <source>
        <dbReference type="EMBL" id="KAK4503213.1"/>
    </source>
</evidence>
<keyword evidence="4 6" id="KW-0067">ATP-binding</keyword>
<feature type="binding site" evidence="6">
    <location>
        <begin position="745"/>
        <end position="752"/>
    </location>
    <ligand>
        <name>ATP</name>
        <dbReference type="ChEBI" id="CHEBI:30616"/>
    </ligand>
</feature>
<dbReference type="EMBL" id="JAXOVC010000004">
    <property type="protein sequence ID" value="KAK4503213.1"/>
    <property type="molecule type" value="Genomic_DNA"/>
</dbReference>
<feature type="coiled-coil region" evidence="7">
    <location>
        <begin position="509"/>
        <end position="589"/>
    </location>
</feature>
<dbReference type="InterPro" id="IPR027640">
    <property type="entry name" value="Kinesin-like_fam"/>
</dbReference>
<proteinExistence type="inferred from homology"/>
<dbReference type="InterPro" id="IPR036961">
    <property type="entry name" value="Kinesin_motor_dom_sf"/>
</dbReference>
<dbReference type="PRINTS" id="PR00380">
    <property type="entry name" value="KINESINHEAVY"/>
</dbReference>
<feature type="coiled-coil region" evidence="7">
    <location>
        <begin position="615"/>
        <end position="652"/>
    </location>
</feature>
<comment type="similarity">
    <text evidence="1">Belongs to the TRAFAC class myosin-kinesin ATPase superfamily. Kinesin family. KIN-14 subfamily.</text>
</comment>
<dbReference type="PROSITE" id="PS50067">
    <property type="entry name" value="KINESIN_MOTOR_2"/>
    <property type="match status" value="1"/>
</dbReference>
<dbReference type="PANTHER" id="PTHR47972:SF45">
    <property type="entry name" value="PROTEIN CLARET SEGREGATIONAL"/>
    <property type="match status" value="1"/>
</dbReference>